<accession>A0A183N2G9</accession>
<dbReference type="Proteomes" id="UP000277204">
    <property type="component" value="Unassembled WGS sequence"/>
</dbReference>
<protein>
    <submittedName>
        <fullName evidence="1">Uncharacterized protein</fullName>
    </submittedName>
</protein>
<sequence length="163" mass="19068">MLSKVERNALVGWESHWTTGQTALQRFNIAFLRDTNKINELKIALNNRFRALQDLLKEEETTMEDNWNGTKEVLTSTCQEVLCLNKHHHKEWISIKTLDKIKERKNKKTAINNNRTRVEEVQAQAEYIEANKQVKRSIRADKKKYVEELATTAEKAAREGNMK</sequence>
<dbReference type="EMBL" id="UZAI01019195">
    <property type="protein sequence ID" value="VDP43502.1"/>
    <property type="molecule type" value="Genomic_DNA"/>
</dbReference>
<proteinExistence type="predicted"/>
<evidence type="ECO:0000313" key="2">
    <source>
        <dbReference type="Proteomes" id="UP000277204"/>
    </source>
</evidence>
<keyword evidence="2" id="KW-1185">Reference proteome</keyword>
<organism evidence="1 2">
    <name type="scientific">Schistosoma margrebowiei</name>
    <dbReference type="NCBI Taxonomy" id="48269"/>
    <lineage>
        <taxon>Eukaryota</taxon>
        <taxon>Metazoa</taxon>
        <taxon>Spiralia</taxon>
        <taxon>Lophotrochozoa</taxon>
        <taxon>Platyhelminthes</taxon>
        <taxon>Trematoda</taxon>
        <taxon>Digenea</taxon>
        <taxon>Strigeidida</taxon>
        <taxon>Schistosomatoidea</taxon>
        <taxon>Schistosomatidae</taxon>
        <taxon>Schistosoma</taxon>
    </lineage>
</organism>
<reference evidence="1 2" key="1">
    <citation type="submission" date="2018-11" db="EMBL/GenBank/DDBJ databases">
        <authorList>
            <consortium name="Pathogen Informatics"/>
        </authorList>
    </citation>
    <scope>NUCLEOTIDE SEQUENCE [LARGE SCALE GENOMIC DNA]</scope>
    <source>
        <strain evidence="1 2">Zambia</strain>
    </source>
</reference>
<evidence type="ECO:0000313" key="1">
    <source>
        <dbReference type="EMBL" id="VDP43502.1"/>
    </source>
</evidence>
<name>A0A183N2G9_9TREM</name>
<dbReference type="AlphaFoldDB" id="A0A183N2G9"/>
<gene>
    <name evidence="1" type="ORF">SMRZ_LOCUS22494</name>
</gene>